<dbReference type="STRING" id="1091494.MEALZ_2761"/>
<protein>
    <submittedName>
        <fullName evidence="1">Uncharacterized protein</fullName>
    </submittedName>
</protein>
<dbReference type="Proteomes" id="UP000008315">
    <property type="component" value="Chromosome"/>
</dbReference>
<gene>
    <name evidence="1" type="ordered locus">MEALZ_2761</name>
</gene>
<dbReference type="EMBL" id="FO082060">
    <property type="protein sequence ID" value="CCE24433.1"/>
    <property type="molecule type" value="Genomic_DNA"/>
</dbReference>
<name>G4SZJ2_META2</name>
<dbReference type="HOGENOM" id="CLU_3154695_0_0_6"/>
<keyword evidence="2" id="KW-1185">Reference proteome</keyword>
<sequence length="48" mass="5326">MMFQAFHMLAEFSKRHQASGNLFVVSVDKFDFLVDVCDSAVSILAVSS</sequence>
<evidence type="ECO:0000313" key="1">
    <source>
        <dbReference type="EMBL" id="CCE24433.1"/>
    </source>
</evidence>
<organism evidence="1 2">
    <name type="scientific">Methylotuvimicrobium alcaliphilum (strain DSM 19304 / NCIMB 14124 / VKM B-2133 / 20Z)</name>
    <name type="common">Methylomicrobium alcaliphilum</name>
    <dbReference type="NCBI Taxonomy" id="1091494"/>
    <lineage>
        <taxon>Bacteria</taxon>
        <taxon>Pseudomonadati</taxon>
        <taxon>Pseudomonadota</taxon>
        <taxon>Gammaproteobacteria</taxon>
        <taxon>Methylococcales</taxon>
        <taxon>Methylococcaceae</taxon>
        <taxon>Methylotuvimicrobium</taxon>
    </lineage>
</organism>
<reference evidence="2" key="1">
    <citation type="journal article" date="2012" name="J. Bacteriol.">
        <title>Genome sequence of the haloalkaliphilic methanotrophic bacterium Methylomicrobium alcaliphilum 20Z.</title>
        <authorList>
            <person name="Vuilleumier S."/>
            <person name="Khmelenina V.N."/>
            <person name="Bringel F."/>
            <person name="Reshetnikov A.S."/>
            <person name="Lajus A."/>
            <person name="Mangenot S."/>
            <person name="Rouy Z."/>
            <person name="Op den Camp H.J."/>
            <person name="Jetten M.S."/>
            <person name="Dispirito A.A."/>
            <person name="Dunfield P."/>
            <person name="Klotz M.G."/>
            <person name="Semrau J.D."/>
            <person name="Stein L.Y."/>
            <person name="Barbe V."/>
            <person name="Medigue C."/>
            <person name="Trotsenko Y.A."/>
            <person name="Kalyuzhnaya M.G."/>
        </authorList>
    </citation>
    <scope>NUCLEOTIDE SEQUENCE [LARGE SCALE GENOMIC DNA]</scope>
    <source>
        <strain evidence="2">DSM 19304 / NCIMB 14124 / VKM B-2133 / 20Z</strain>
    </source>
</reference>
<proteinExistence type="predicted"/>
<dbReference type="KEGG" id="mah:MEALZ_2761"/>
<accession>G4SZJ2</accession>
<dbReference type="AlphaFoldDB" id="G4SZJ2"/>
<evidence type="ECO:0000313" key="2">
    <source>
        <dbReference type="Proteomes" id="UP000008315"/>
    </source>
</evidence>